<sequence length="96" mass="11326">MGVATKHLLDKIDRIRARGDQRRADRITDARTGSIATYQPATKKRVFTAEQVEKAKAQFRNNLKKDRWNAFKRILFVFVILPVCLWLFIELLNYFN</sequence>
<dbReference type="Proteomes" id="UP000248584">
    <property type="component" value="Unassembled WGS sequence"/>
</dbReference>
<accession>A0ABX5PVW4</accession>
<keyword evidence="1" id="KW-1133">Transmembrane helix</keyword>
<organism evidence="2 3">
    <name type="scientific">Nonlabens dokdonensis</name>
    <dbReference type="NCBI Taxonomy" id="328515"/>
    <lineage>
        <taxon>Bacteria</taxon>
        <taxon>Pseudomonadati</taxon>
        <taxon>Bacteroidota</taxon>
        <taxon>Flavobacteriia</taxon>
        <taxon>Flavobacteriales</taxon>
        <taxon>Flavobacteriaceae</taxon>
        <taxon>Nonlabens</taxon>
    </lineage>
</organism>
<proteinExistence type="predicted"/>
<comment type="caution">
    <text evidence="2">The sequence shown here is derived from an EMBL/GenBank/DDBJ whole genome shotgun (WGS) entry which is preliminary data.</text>
</comment>
<keyword evidence="1" id="KW-0812">Transmembrane</keyword>
<protein>
    <recommendedName>
        <fullName evidence="4">Riboflavin synthase subunit beta</fullName>
    </recommendedName>
</protein>
<name>A0ABX5PVW4_9FLAO</name>
<gene>
    <name evidence="2" type="ORF">LX97_02399</name>
</gene>
<dbReference type="RefSeq" id="WP_015360724.1">
    <property type="nucleotide sequence ID" value="NZ_QKZR01000004.1"/>
</dbReference>
<keyword evidence="3" id="KW-1185">Reference proteome</keyword>
<evidence type="ECO:0000313" key="3">
    <source>
        <dbReference type="Proteomes" id="UP000248584"/>
    </source>
</evidence>
<reference evidence="2 3" key="1">
    <citation type="submission" date="2018-06" db="EMBL/GenBank/DDBJ databases">
        <title>Genomic Encyclopedia of Archaeal and Bacterial Type Strains, Phase II (KMG-II): from individual species to whole genera.</title>
        <authorList>
            <person name="Goeker M."/>
        </authorList>
    </citation>
    <scope>NUCLEOTIDE SEQUENCE [LARGE SCALE GENOMIC DNA]</scope>
    <source>
        <strain evidence="2 3">DSM 17205</strain>
    </source>
</reference>
<evidence type="ECO:0000313" key="2">
    <source>
        <dbReference type="EMBL" id="PZX39033.1"/>
    </source>
</evidence>
<evidence type="ECO:0000256" key="1">
    <source>
        <dbReference type="SAM" id="Phobius"/>
    </source>
</evidence>
<feature type="transmembrane region" description="Helical" evidence="1">
    <location>
        <begin position="74"/>
        <end position="95"/>
    </location>
</feature>
<keyword evidence="1" id="KW-0472">Membrane</keyword>
<evidence type="ECO:0008006" key="4">
    <source>
        <dbReference type="Google" id="ProtNLM"/>
    </source>
</evidence>
<dbReference type="EMBL" id="QKZR01000004">
    <property type="protein sequence ID" value="PZX39033.1"/>
    <property type="molecule type" value="Genomic_DNA"/>
</dbReference>